<evidence type="ECO:0000256" key="1">
    <source>
        <dbReference type="ARBA" id="ARBA00004477"/>
    </source>
</evidence>
<dbReference type="Ensembl" id="ENSCAFT00000078504.2">
    <property type="protein sequence ID" value="ENSCAFP00000044604.2"/>
    <property type="gene ID" value="ENSCAFG00000015578.6"/>
</dbReference>
<dbReference type="OrthoDB" id="567788at2759"/>
<feature type="domain" description="Reticulon" evidence="9">
    <location>
        <begin position="596"/>
        <end position="736"/>
    </location>
</feature>
<dbReference type="PANTHER" id="PTHR45799">
    <property type="entry name" value="RETICULON-LIKE PROTEIN"/>
    <property type="match status" value="1"/>
</dbReference>
<evidence type="ECO:0000313" key="10">
    <source>
        <dbReference type="Ensembl" id="ENSCAFP00000044604.2"/>
    </source>
</evidence>
<keyword evidence="3 7" id="KW-0256">Endoplasmic reticulum</keyword>
<sequence>MAAPPDPRDELLPLAGSGSQWLGGRGEGEDEALPATGAKPAPQAGEPGRGLGAGAGEAAPRELDSGPARPPPVAMETASTGAADVSRAGDHTFSTASKDREGSCYTSLISNICYPPREDSTYFTGILQKENGQVTTSESPGELSTPEPALPDVPGTEPRGLFSSDSGIEMTPAESTEVNKILADPLDQMKAEAYKYIDITRPKEPKYQEQCHPALEEKGSDFKTKDTGILTKSEEAREPEKPVPVEGKILKDHLFEESTFAPYIDDLSEEQHSAPLLTAPVKITLTEIEPSVETATQEETPEKQDVCLKPSPDTVPTVTVSEPEDDSPGSVTPPSSGTEPSAAESQGKCSISEDELITAIKEAKGLSYETAESPRPAGPGPQRPEAKARSGLPTLPSPLDHEASSAESGDSEIELVSEDPLAAEDALPSGYATFGHVGGPPPSPASPSIQYSILREEREAELDSELIIESCDASSASEESPKREQDSPPMKPAALDAIREEPGSRAEEGTAGRGGQAEPGPLPRFPSAAPQSRPELPSGDGDGDGDGAPAPPEGPAAQRDPADPESPSQSPVATKGPEPPGPGVAPPPLFLSKQQAIDLLYWRDIKQTGIVFGSFLLLLFSLTQFSVVSVVAYLALAALSATISFRIYKSVLQAVQKTDEGHPFKTYLELEITLSQEQIQKYTDCLQFYVNNTLKELRRLFLVQDLVDSLKFAVLMWLLTYVGALFNGLTLLLMGFRLKSQALKGMLSKSMSHRGLDTNQNVWSGNSSSYMLLQIDCFSPQYRNLRDKL</sequence>
<reference evidence="11" key="2">
    <citation type="submission" date="2019-03" db="EMBL/GenBank/DDBJ databases">
        <authorList>
            <person name="Warren W.C."/>
            <person name="Johnson G.S."/>
        </authorList>
    </citation>
    <scope>NUCLEOTIDE SEQUENCE [LARGE SCALE GENOMIC DNA]</scope>
    <source>
        <strain evidence="11">Basenji</strain>
    </source>
</reference>
<organism evidence="11 13">
    <name type="scientific">Canis lupus familiaris</name>
    <name type="common">Dog</name>
    <name type="synonym">Canis familiaris</name>
    <dbReference type="NCBI Taxonomy" id="9615"/>
    <lineage>
        <taxon>Eukaryota</taxon>
        <taxon>Metazoa</taxon>
        <taxon>Chordata</taxon>
        <taxon>Craniata</taxon>
        <taxon>Vertebrata</taxon>
        <taxon>Euteleostomi</taxon>
        <taxon>Mammalia</taxon>
        <taxon>Eutheria</taxon>
        <taxon>Laurasiatheria</taxon>
        <taxon>Carnivora</taxon>
        <taxon>Caniformia</taxon>
        <taxon>Canidae</taxon>
        <taxon>Canis</taxon>
    </lineage>
</organism>
<evidence type="ECO:0000256" key="7">
    <source>
        <dbReference type="RuleBase" id="RU210713"/>
    </source>
</evidence>
<reference evidence="11" key="3">
    <citation type="submission" date="2025-05" db="UniProtKB">
        <authorList>
            <consortium name="Ensembl"/>
        </authorList>
    </citation>
    <scope>IDENTIFICATION</scope>
</reference>
<evidence type="ECO:0000313" key="12">
    <source>
        <dbReference type="Proteomes" id="UP000002254"/>
    </source>
</evidence>
<dbReference type="Pfam" id="PF02453">
    <property type="entry name" value="Reticulon"/>
    <property type="match status" value="1"/>
</dbReference>
<feature type="region of interest" description="Disordered" evidence="8">
    <location>
        <begin position="129"/>
        <end position="176"/>
    </location>
</feature>
<dbReference type="InterPro" id="IPR003388">
    <property type="entry name" value="Reticulon"/>
</dbReference>
<evidence type="ECO:0000256" key="2">
    <source>
        <dbReference type="ARBA" id="ARBA00022692"/>
    </source>
</evidence>
<feature type="region of interest" description="Disordered" evidence="8">
    <location>
        <begin position="290"/>
        <end position="588"/>
    </location>
</feature>
<dbReference type="PROSITE" id="PS50845">
    <property type="entry name" value="RETICULON"/>
    <property type="match status" value="1"/>
</dbReference>
<accession>A0A8P0NUX3</accession>
<evidence type="ECO:0000313" key="13">
    <source>
        <dbReference type="Proteomes" id="UP000694429"/>
    </source>
</evidence>
<reference evidence="10 12" key="1">
    <citation type="journal article" date="2005" name="Nature">
        <title>Genome sequence, comparative analysis and haplotype structure of the domestic dog.</title>
        <authorList>
            <consortium name="Broad Sequencing Platform"/>
            <person name="Lindblad-Toh K."/>
            <person name="Wade C.M."/>
            <person name="Mikkelsen T.S."/>
            <person name="Karlsson E.K."/>
            <person name="Jaffe D.B."/>
            <person name="Kamal M."/>
            <person name="Clamp M."/>
            <person name="Chang J.L."/>
            <person name="Kulbokas E.J. III"/>
            <person name="Zody M.C."/>
            <person name="Mauceli E."/>
            <person name="Xie X."/>
            <person name="Breen M."/>
            <person name="Wayne R.K."/>
            <person name="Ostrander E.A."/>
            <person name="Ponting C.P."/>
            <person name="Galibert F."/>
            <person name="Smith D.R."/>
            <person name="DeJong P.J."/>
            <person name="Kirkness E."/>
            <person name="Alvarez P."/>
            <person name="Biagi T."/>
            <person name="Brockman W."/>
            <person name="Butler J."/>
            <person name="Chin C.W."/>
            <person name="Cook A."/>
            <person name="Cuff J."/>
            <person name="Daly M.J."/>
            <person name="DeCaprio D."/>
            <person name="Gnerre S."/>
            <person name="Grabherr M."/>
            <person name="Kellis M."/>
            <person name="Kleber M."/>
            <person name="Bardeleben C."/>
            <person name="Goodstadt L."/>
            <person name="Heger A."/>
            <person name="Hitte C."/>
            <person name="Kim L."/>
            <person name="Koepfli K.P."/>
            <person name="Parker H.G."/>
            <person name="Pollinger J.P."/>
            <person name="Searle S.M."/>
            <person name="Sutter N.B."/>
            <person name="Thomas R."/>
            <person name="Webber C."/>
            <person name="Baldwin J."/>
            <person name="Abebe A."/>
            <person name="Abouelleil A."/>
            <person name="Aftuck L."/>
            <person name="Ait-Zahra M."/>
            <person name="Aldredge T."/>
            <person name="Allen N."/>
            <person name="An P."/>
            <person name="Anderson S."/>
            <person name="Antoine C."/>
            <person name="Arachchi H."/>
            <person name="Aslam A."/>
            <person name="Ayotte L."/>
            <person name="Bachantsang P."/>
            <person name="Barry A."/>
            <person name="Bayul T."/>
            <person name="Benamara M."/>
            <person name="Berlin A."/>
            <person name="Bessette D."/>
            <person name="Blitshteyn B."/>
            <person name="Bloom T."/>
            <person name="Blye J."/>
            <person name="Boguslavskiy L."/>
            <person name="Bonnet C."/>
            <person name="Boukhgalter B."/>
            <person name="Brown A."/>
            <person name="Cahill P."/>
            <person name="Calixte N."/>
            <person name="Camarata J."/>
            <person name="Cheshatsang Y."/>
            <person name="Chu J."/>
            <person name="Citroen M."/>
            <person name="Collymore A."/>
            <person name="Cooke P."/>
            <person name="Dawoe T."/>
            <person name="Daza R."/>
            <person name="Decktor K."/>
            <person name="DeGray S."/>
            <person name="Dhargay N."/>
            <person name="Dooley K."/>
            <person name="Dooley K."/>
            <person name="Dorje P."/>
            <person name="Dorjee K."/>
            <person name="Dorris L."/>
            <person name="Duffey N."/>
            <person name="Dupes A."/>
            <person name="Egbiremolen O."/>
            <person name="Elong R."/>
            <person name="Falk J."/>
            <person name="Farina A."/>
            <person name="Faro S."/>
            <person name="Ferguson D."/>
            <person name="Ferreira P."/>
            <person name="Fisher S."/>
            <person name="FitzGerald M."/>
            <person name="Foley K."/>
            <person name="Foley C."/>
            <person name="Franke A."/>
            <person name="Friedrich D."/>
            <person name="Gage D."/>
            <person name="Garber M."/>
            <person name="Gearin G."/>
            <person name="Giannoukos G."/>
            <person name="Goode T."/>
            <person name="Goyette A."/>
            <person name="Graham J."/>
            <person name="Grandbois E."/>
            <person name="Gyaltsen K."/>
            <person name="Hafez N."/>
            <person name="Hagopian D."/>
            <person name="Hagos B."/>
            <person name="Hall J."/>
            <person name="Healy C."/>
            <person name="Hegarty R."/>
            <person name="Honan T."/>
            <person name="Horn A."/>
            <person name="Houde N."/>
            <person name="Hughes L."/>
            <person name="Hunnicutt L."/>
            <person name="Husby M."/>
            <person name="Jester B."/>
            <person name="Jones C."/>
            <person name="Kamat A."/>
            <person name="Kanga B."/>
            <person name="Kells C."/>
            <person name="Khazanovich D."/>
            <person name="Kieu A.C."/>
            <person name="Kisner P."/>
            <person name="Kumar M."/>
            <person name="Lance K."/>
            <person name="Landers T."/>
            <person name="Lara M."/>
            <person name="Lee W."/>
            <person name="Leger J.P."/>
            <person name="Lennon N."/>
            <person name="Leuper L."/>
            <person name="LeVine S."/>
            <person name="Liu J."/>
            <person name="Liu X."/>
            <person name="Lokyitsang Y."/>
            <person name="Lokyitsang T."/>
            <person name="Lui A."/>
            <person name="Macdonald J."/>
            <person name="Major J."/>
            <person name="Marabella R."/>
            <person name="Maru K."/>
            <person name="Matthews C."/>
            <person name="McDonough S."/>
            <person name="Mehta T."/>
            <person name="Meldrim J."/>
            <person name="Melnikov A."/>
            <person name="Meneus L."/>
            <person name="Mihalev A."/>
            <person name="Mihova T."/>
            <person name="Miller K."/>
            <person name="Mittelman R."/>
            <person name="Mlenga V."/>
            <person name="Mulrain L."/>
            <person name="Munson G."/>
            <person name="Navidi A."/>
            <person name="Naylor J."/>
            <person name="Nguyen T."/>
            <person name="Nguyen N."/>
            <person name="Nguyen C."/>
            <person name="Nguyen T."/>
            <person name="Nicol R."/>
            <person name="Norbu N."/>
            <person name="Norbu C."/>
            <person name="Novod N."/>
            <person name="Nyima T."/>
            <person name="Olandt P."/>
            <person name="O'Neill B."/>
            <person name="O'Neill K."/>
            <person name="Osman S."/>
            <person name="Oyono L."/>
            <person name="Patti C."/>
            <person name="Perrin D."/>
            <person name="Phunkhang P."/>
            <person name="Pierre F."/>
            <person name="Priest M."/>
            <person name="Rachupka A."/>
            <person name="Raghuraman S."/>
            <person name="Rameau R."/>
            <person name="Ray V."/>
            <person name="Raymond C."/>
            <person name="Rege F."/>
            <person name="Rise C."/>
            <person name="Rogers J."/>
            <person name="Rogov P."/>
            <person name="Sahalie J."/>
            <person name="Settipalli S."/>
            <person name="Sharpe T."/>
            <person name="Shea T."/>
            <person name="Sheehan M."/>
            <person name="Sherpa N."/>
            <person name="Shi J."/>
            <person name="Shih D."/>
            <person name="Sloan J."/>
            <person name="Smith C."/>
            <person name="Sparrow T."/>
            <person name="Stalker J."/>
            <person name="Stange-Thomann N."/>
            <person name="Stavropoulos S."/>
            <person name="Stone C."/>
            <person name="Stone S."/>
            <person name="Sykes S."/>
            <person name="Tchuinga P."/>
            <person name="Tenzing P."/>
            <person name="Tesfaye S."/>
            <person name="Thoulutsang D."/>
            <person name="Thoulutsang Y."/>
            <person name="Topham K."/>
            <person name="Topping I."/>
            <person name="Tsamla T."/>
            <person name="Vassiliev H."/>
            <person name="Venkataraman V."/>
            <person name="Vo A."/>
            <person name="Wangchuk T."/>
            <person name="Wangdi T."/>
            <person name="Weiand M."/>
            <person name="Wilkinson J."/>
            <person name="Wilson A."/>
            <person name="Yadav S."/>
            <person name="Yang S."/>
            <person name="Yang X."/>
            <person name="Young G."/>
            <person name="Yu Q."/>
            <person name="Zainoun J."/>
            <person name="Zembek L."/>
            <person name="Zimmer A."/>
            <person name="Lander E.S."/>
        </authorList>
    </citation>
    <scope>NUCLEOTIDE SEQUENCE [LARGE SCALE GENOMIC DNA]</scope>
    <source>
        <strain evidence="10">Boxer</strain>
    </source>
</reference>
<dbReference type="Proteomes" id="UP000694429">
    <property type="component" value="Chromosome 8"/>
</dbReference>
<protein>
    <recommendedName>
        <fullName evidence="7">Reticulon</fullName>
    </recommendedName>
</protein>
<feature type="compositionally biased region" description="Polar residues" evidence="8">
    <location>
        <begin position="130"/>
        <end position="139"/>
    </location>
</feature>
<evidence type="ECO:0000256" key="6">
    <source>
        <dbReference type="ARBA" id="ARBA00037306"/>
    </source>
</evidence>
<dbReference type="InterPro" id="IPR046964">
    <property type="entry name" value="RTN1-4"/>
</dbReference>
<evidence type="ECO:0000256" key="3">
    <source>
        <dbReference type="ARBA" id="ARBA00022824"/>
    </source>
</evidence>
<evidence type="ECO:0000256" key="5">
    <source>
        <dbReference type="ARBA" id="ARBA00023136"/>
    </source>
</evidence>
<accession>A0A8C0LTD0</accession>
<comment type="subcellular location">
    <subcellularLocation>
        <location evidence="1 7">Endoplasmic reticulum membrane</location>
        <topology evidence="1 7">Multi-pass membrane protein</topology>
    </subcellularLocation>
</comment>
<dbReference type="GO" id="GO:0005789">
    <property type="term" value="C:endoplasmic reticulum membrane"/>
    <property type="evidence" value="ECO:0007669"/>
    <property type="project" value="UniProtKB-SubCell"/>
</dbReference>
<feature type="region of interest" description="Disordered" evidence="8">
    <location>
        <begin position="1"/>
        <end position="101"/>
    </location>
</feature>
<proteinExistence type="predicted"/>
<evidence type="ECO:0000313" key="11">
    <source>
        <dbReference type="Ensembl" id="ENSCAFP00030000077.1"/>
    </source>
</evidence>
<feature type="compositionally biased region" description="Basic and acidic residues" evidence="8">
    <location>
        <begin position="497"/>
        <end position="510"/>
    </location>
</feature>
<dbReference type="FunFam" id="1.20.5.2480:FF:000001">
    <property type="entry name" value="Reticulon"/>
    <property type="match status" value="1"/>
</dbReference>
<comment type="function">
    <text evidence="6">Inhibits amyloid precursor protein processing, probably by blocking BACE1 activity.</text>
</comment>
<dbReference type="Proteomes" id="UP000002254">
    <property type="component" value="Chromosome 8"/>
</dbReference>
<keyword evidence="2 7" id="KW-0812">Transmembrane</keyword>
<feature type="region of interest" description="Disordered" evidence="8">
    <location>
        <begin position="205"/>
        <end position="250"/>
    </location>
</feature>
<dbReference type="Gene3D" id="1.20.5.2480">
    <property type="match status" value="1"/>
</dbReference>
<evidence type="ECO:0000256" key="4">
    <source>
        <dbReference type="ARBA" id="ARBA00022989"/>
    </source>
</evidence>
<dbReference type="Ensembl" id="ENSCAFT00030000094.1">
    <property type="protein sequence ID" value="ENSCAFP00030000077.1"/>
    <property type="gene ID" value="ENSCAFG00030000029.1"/>
</dbReference>
<keyword evidence="4 7" id="KW-1133">Transmembrane helix</keyword>
<evidence type="ECO:0000256" key="8">
    <source>
        <dbReference type="SAM" id="MobiDB-lite"/>
    </source>
</evidence>
<feature type="compositionally biased region" description="Pro residues" evidence="8">
    <location>
        <begin position="577"/>
        <end position="588"/>
    </location>
</feature>
<feature type="compositionally biased region" description="Low complexity" evidence="8">
    <location>
        <begin position="328"/>
        <end position="341"/>
    </location>
</feature>
<evidence type="ECO:0000259" key="9">
    <source>
        <dbReference type="PROSITE" id="PS50845"/>
    </source>
</evidence>
<keyword evidence="5 7" id="KW-0472">Membrane</keyword>
<name>A0A8C0LTD0_CANLF</name>
<dbReference type="AlphaFoldDB" id="A0A8C0LTD0"/>
<feature type="transmembrane region" description="Helical" evidence="7">
    <location>
        <begin position="610"/>
        <end position="636"/>
    </location>
</feature>
<gene>
    <name evidence="11" type="primary">RTN1</name>
</gene>
<dbReference type="PANTHER" id="PTHR45799:SF5">
    <property type="entry name" value="RETICULON-1"/>
    <property type="match status" value="1"/>
</dbReference>
<feature type="transmembrane region" description="Helical" evidence="7">
    <location>
        <begin position="714"/>
        <end position="736"/>
    </location>
</feature>
<feature type="compositionally biased region" description="Basic and acidic residues" evidence="8">
    <location>
        <begin position="1"/>
        <end position="11"/>
    </location>
</feature>